<dbReference type="PROSITE" id="PS50895">
    <property type="entry name" value="SURF1"/>
    <property type="match status" value="1"/>
</dbReference>
<evidence type="ECO:0000256" key="3">
    <source>
        <dbReference type="ARBA" id="ARBA00022692"/>
    </source>
</evidence>
<name>A0ABV7F3Y9_9BURK</name>
<dbReference type="InterPro" id="IPR045214">
    <property type="entry name" value="Surf1/Surf4"/>
</dbReference>
<sequence>MLVSGKFRFRFRSIPFVAAALAVVLGISLGQWQSRRAAQKTAIAQQLSARALAPKIVLGAQPVAADDLEYRRVSIKGEFVRGWTVYLDNRPYQGRPGFYVLMPFRIAGSDMHVLVERGWMPVNIGDRKQLFPYHTADGEIEIEGMVRRKPGHVMQLGRAATLQSNAIVQNLEIAEFAAASRLKLQPFMVEQTQPTGAPDDRPRQQDQQDQQDQLVRDWPQPSDGIDMHRGYAFQWYALAAMAFLFFVVTGFRRGTK</sequence>
<comment type="caution">
    <text evidence="8">The sequence shown here is derived from an EMBL/GenBank/DDBJ whole genome shotgun (WGS) entry which is preliminary data.</text>
</comment>
<accession>A0ABV7F3Y9</accession>
<comment type="similarity">
    <text evidence="2 6">Belongs to the SURF1 family.</text>
</comment>
<dbReference type="PANTHER" id="PTHR23427:SF2">
    <property type="entry name" value="SURFEIT LOCUS PROTEIN 1"/>
    <property type="match status" value="1"/>
</dbReference>
<gene>
    <name evidence="8" type="ORF">ACFOFO_11110</name>
</gene>
<evidence type="ECO:0000256" key="4">
    <source>
        <dbReference type="ARBA" id="ARBA00022989"/>
    </source>
</evidence>
<keyword evidence="3 6" id="KW-0812">Transmembrane</keyword>
<proteinExistence type="inferred from homology"/>
<keyword evidence="5 6" id="KW-0472">Membrane</keyword>
<evidence type="ECO:0000313" key="8">
    <source>
        <dbReference type="EMBL" id="MFC3108507.1"/>
    </source>
</evidence>
<comment type="caution">
    <text evidence="6">Lacks conserved residue(s) required for the propagation of feature annotation.</text>
</comment>
<dbReference type="RefSeq" id="WP_390322162.1">
    <property type="nucleotide sequence ID" value="NZ_JBHRTP010000032.1"/>
</dbReference>
<comment type="subcellular location">
    <subcellularLocation>
        <location evidence="6">Cell membrane</location>
        <topology evidence="6">Multi-pass membrane protein</topology>
    </subcellularLocation>
    <subcellularLocation>
        <location evidence="1">Membrane</location>
    </subcellularLocation>
</comment>
<dbReference type="Pfam" id="PF02104">
    <property type="entry name" value="SURF1"/>
    <property type="match status" value="1"/>
</dbReference>
<evidence type="ECO:0000256" key="7">
    <source>
        <dbReference type="SAM" id="MobiDB-lite"/>
    </source>
</evidence>
<evidence type="ECO:0000256" key="5">
    <source>
        <dbReference type="ARBA" id="ARBA00023136"/>
    </source>
</evidence>
<evidence type="ECO:0000256" key="6">
    <source>
        <dbReference type="RuleBase" id="RU363076"/>
    </source>
</evidence>
<evidence type="ECO:0000313" key="9">
    <source>
        <dbReference type="Proteomes" id="UP001595530"/>
    </source>
</evidence>
<feature type="transmembrane region" description="Helical" evidence="6">
    <location>
        <begin position="233"/>
        <end position="251"/>
    </location>
</feature>
<reference evidence="9" key="1">
    <citation type="journal article" date="2019" name="Int. J. Syst. Evol. Microbiol.">
        <title>The Global Catalogue of Microorganisms (GCM) 10K type strain sequencing project: providing services to taxonomists for standard genome sequencing and annotation.</title>
        <authorList>
            <consortium name="The Broad Institute Genomics Platform"/>
            <consortium name="The Broad Institute Genome Sequencing Center for Infectious Disease"/>
            <person name="Wu L."/>
            <person name="Ma J."/>
        </authorList>
    </citation>
    <scope>NUCLEOTIDE SEQUENCE [LARGE SCALE GENOMIC DNA]</scope>
    <source>
        <strain evidence="9">KCTC 42986</strain>
    </source>
</reference>
<dbReference type="EMBL" id="JBHRTP010000032">
    <property type="protein sequence ID" value="MFC3108507.1"/>
    <property type="molecule type" value="Genomic_DNA"/>
</dbReference>
<evidence type="ECO:0000256" key="2">
    <source>
        <dbReference type="ARBA" id="ARBA00007165"/>
    </source>
</evidence>
<keyword evidence="6" id="KW-1003">Cell membrane</keyword>
<dbReference type="PANTHER" id="PTHR23427">
    <property type="entry name" value="SURFEIT LOCUS PROTEIN"/>
    <property type="match status" value="1"/>
</dbReference>
<protein>
    <recommendedName>
        <fullName evidence="6">SURF1-like protein</fullName>
    </recommendedName>
</protein>
<keyword evidence="9" id="KW-1185">Reference proteome</keyword>
<organism evidence="8 9">
    <name type="scientific">Undibacterium arcticum</name>
    <dbReference type="NCBI Taxonomy" id="1762892"/>
    <lineage>
        <taxon>Bacteria</taxon>
        <taxon>Pseudomonadati</taxon>
        <taxon>Pseudomonadota</taxon>
        <taxon>Betaproteobacteria</taxon>
        <taxon>Burkholderiales</taxon>
        <taxon>Oxalobacteraceae</taxon>
        <taxon>Undibacterium</taxon>
    </lineage>
</organism>
<evidence type="ECO:0000256" key="1">
    <source>
        <dbReference type="ARBA" id="ARBA00004370"/>
    </source>
</evidence>
<dbReference type="CDD" id="cd06662">
    <property type="entry name" value="SURF1"/>
    <property type="match status" value="1"/>
</dbReference>
<feature type="region of interest" description="Disordered" evidence="7">
    <location>
        <begin position="192"/>
        <end position="221"/>
    </location>
</feature>
<dbReference type="InterPro" id="IPR002994">
    <property type="entry name" value="Surf1/Shy1"/>
</dbReference>
<dbReference type="Proteomes" id="UP001595530">
    <property type="component" value="Unassembled WGS sequence"/>
</dbReference>
<keyword evidence="4 6" id="KW-1133">Transmembrane helix</keyword>